<dbReference type="Pfam" id="PF03009">
    <property type="entry name" value="GDPD"/>
    <property type="match status" value="1"/>
</dbReference>
<dbReference type="InterPro" id="IPR030395">
    <property type="entry name" value="GP_PDE_dom"/>
</dbReference>
<dbReference type="GO" id="GO:0006629">
    <property type="term" value="P:lipid metabolic process"/>
    <property type="evidence" value="ECO:0007669"/>
    <property type="project" value="InterPro"/>
</dbReference>
<proteinExistence type="predicted"/>
<dbReference type="PANTHER" id="PTHR46211:SF8">
    <property type="entry name" value="PHOSPHODIESTERASE"/>
    <property type="match status" value="1"/>
</dbReference>
<feature type="domain" description="GP-PDE" evidence="1">
    <location>
        <begin position="4"/>
        <end position="244"/>
    </location>
</feature>
<dbReference type="AlphaFoldDB" id="A0A3B1CNP7"/>
<dbReference type="PROSITE" id="PS51704">
    <property type="entry name" value="GP_PDE"/>
    <property type="match status" value="1"/>
</dbReference>
<keyword evidence="2" id="KW-0378">Hydrolase</keyword>
<dbReference type="CDD" id="cd08581">
    <property type="entry name" value="GDPD_like_1"/>
    <property type="match status" value="1"/>
</dbReference>
<dbReference type="GO" id="GO:0008889">
    <property type="term" value="F:glycerophosphodiester phosphodiesterase activity"/>
    <property type="evidence" value="ECO:0007669"/>
    <property type="project" value="UniProtKB-EC"/>
</dbReference>
<dbReference type="PROSITE" id="PS50007">
    <property type="entry name" value="PIPLC_X_DOMAIN"/>
    <property type="match status" value="1"/>
</dbReference>
<reference evidence="2" key="1">
    <citation type="submission" date="2018-06" db="EMBL/GenBank/DDBJ databases">
        <authorList>
            <person name="Zhirakovskaya E."/>
        </authorList>
    </citation>
    <scope>NUCLEOTIDE SEQUENCE</scope>
</reference>
<accession>A0A3B1CNP7</accession>
<evidence type="ECO:0000313" key="2">
    <source>
        <dbReference type="EMBL" id="VAX29922.1"/>
    </source>
</evidence>
<dbReference type="Gene3D" id="3.20.20.190">
    <property type="entry name" value="Phosphatidylinositol (PI) phosphodiesterase"/>
    <property type="match status" value="1"/>
</dbReference>
<sequence length="252" mass="28143">MSIPKLVAHRGYATRFPENTLLSIGEALQAGARFVEFDVQCTADGIPVVFHDRSLERTTGIQKNLLELPSEKIRNISACETTRFGKQFTDQNITIPSLAQVVSLLKKWPQTTAFVEIKEESLTKFGNTAVLKTVMACIAPILKQCCVISYNDLALRAARELGAQTIGWVLKSWSNQCHDTAKNLMPDYLICNYKKIPKASTPLWSGPWQWCLYEITDPKLALKLHARGADLIETMDIVGMFSGLRLTAKRAI</sequence>
<protein>
    <submittedName>
        <fullName evidence="2">Glycerophosphoryl diester phosphodiesterase</fullName>
        <ecNumber evidence="2">3.1.4.46</ecNumber>
    </submittedName>
</protein>
<dbReference type="EMBL" id="UOGF01000056">
    <property type="protein sequence ID" value="VAX29922.1"/>
    <property type="molecule type" value="Genomic_DNA"/>
</dbReference>
<dbReference type="InterPro" id="IPR017946">
    <property type="entry name" value="PLC-like_Pdiesterase_TIM-brl"/>
</dbReference>
<dbReference type="PANTHER" id="PTHR46211">
    <property type="entry name" value="GLYCEROPHOSPHORYL DIESTER PHOSPHODIESTERASE"/>
    <property type="match status" value="1"/>
</dbReference>
<name>A0A3B1CNP7_9ZZZZ</name>
<organism evidence="2">
    <name type="scientific">hydrothermal vent metagenome</name>
    <dbReference type="NCBI Taxonomy" id="652676"/>
    <lineage>
        <taxon>unclassified sequences</taxon>
        <taxon>metagenomes</taxon>
        <taxon>ecological metagenomes</taxon>
    </lineage>
</organism>
<evidence type="ECO:0000259" key="1">
    <source>
        <dbReference type="PROSITE" id="PS51704"/>
    </source>
</evidence>
<dbReference type="SUPFAM" id="SSF51695">
    <property type="entry name" value="PLC-like phosphodiesterases"/>
    <property type="match status" value="1"/>
</dbReference>
<dbReference type="EC" id="3.1.4.46" evidence="2"/>
<gene>
    <name evidence="2" type="ORF">MNBD_NITROSPIRAE01-98</name>
</gene>